<feature type="domain" description="Atrophied bacterial Ig" evidence="3">
    <location>
        <begin position="32"/>
        <end position="116"/>
    </location>
</feature>
<keyword evidence="2" id="KW-0378">Hydrolase</keyword>
<dbReference type="Pfam" id="PF04231">
    <property type="entry name" value="Endonuclease_1"/>
    <property type="match status" value="1"/>
</dbReference>
<name>A0A553IJJ5_ACHLA</name>
<dbReference type="PANTHER" id="PTHR33607">
    <property type="entry name" value="ENDONUCLEASE-1"/>
    <property type="match status" value="1"/>
</dbReference>
<feature type="domain" description="Atrophied bacterial Ig" evidence="3">
    <location>
        <begin position="924"/>
        <end position="990"/>
    </location>
</feature>
<evidence type="ECO:0000259" key="3">
    <source>
        <dbReference type="Pfam" id="PF20578"/>
    </source>
</evidence>
<evidence type="ECO:0000256" key="2">
    <source>
        <dbReference type="ARBA" id="ARBA00022801"/>
    </source>
</evidence>
<accession>A0A553IJJ5</accession>
<dbReference type="EMBL" id="VKID01000001">
    <property type="protein sequence ID" value="TRY00390.1"/>
    <property type="molecule type" value="Genomic_DNA"/>
</dbReference>
<dbReference type="Proteomes" id="UP000315938">
    <property type="component" value="Unassembled WGS sequence"/>
</dbReference>
<dbReference type="PANTHER" id="PTHR33607:SF2">
    <property type="entry name" value="ENDONUCLEASE-1"/>
    <property type="match status" value="1"/>
</dbReference>
<dbReference type="AlphaFoldDB" id="A0A553IJJ5"/>
<dbReference type="RefSeq" id="WP_064212101.1">
    <property type="nucleotide sequence ID" value="NZ_JACAOE010000001.1"/>
</dbReference>
<protein>
    <recommendedName>
        <fullName evidence="3">Atrophied bacterial Ig domain-containing protein</fullName>
    </recommendedName>
</protein>
<gene>
    <name evidence="4" type="ORF">FNV44_04880</name>
</gene>
<dbReference type="InterPro" id="IPR013783">
    <property type="entry name" value="Ig-like_fold"/>
</dbReference>
<dbReference type="InterPro" id="IPR044925">
    <property type="entry name" value="His-Me_finger_sf"/>
</dbReference>
<sequence length="1184" mass="127380">MKKLVTIFTIMLISIFIVSCESIDTLPTELLEKVEINLSEGDRLDHITSDFSLPSGLEDNKEITITWTSSDPVVILIENNMGKVTRQSADKSVTLTAKVTLGSNSKDITFDLIVIKLEDVITPDTTKPVITGAKDINYTIGDAEPSYLDGVSATDDVDGEVDVTVDTTNVNLSVKGVYNIIYTAMDNAGNKEEVTVIVIVTSNEVPVVGETVTFKYTGTTTGNMTTGNNAVSVGLVESVFNVTTDSVGEFNNIIGLNKDGSVRLYADRTTGNGNTLTVATLGEQKINAITIVFGVGSNTVEGETSGLLKLGSQEITLGLADLSSTTKTYTDLDIKEFSLKNTTTGTKSGQIWIVSIDITYGGSGSVTPGEDAVAPVISGAKDITYVIGQDAPNYLAGVSALDAVDGVVQVSVDASSVNLEVSGTYDVIYTATDLKGNVAEVVVQITVTDCEEVVDQETLVHHFQFTGDLQHGYSDSAEASVLKDTVTNKNVDILKKRANTTGNELILSGASTSQTTAWIVFNFQTKINKITFNLKTWSDLDLAATTVAKLQTKVGSNWVDILDLLPHLTVDGKLIEVTDVELDNLRIFVDASVGTQNTARIKISDLKMFNLKPAKPAEQLNVELDRNQLSIPTTFIENGVATLSKVGAKGSTIVWSYTSATNTNNNLINLSTGAVTVPSEGQVEVSLTATLTNGEFSLTKQFIVKLGEGNPTTILSVRGETNQSFVKTVGVVTSVYTKGNELFVFMEDQTAAILVRIPTSLNATLKAGDEIEVRGTKLTENSNIYIGNIRGVKKLATKEASPLIITADKIANNPSKLVSIFGLMSTKYTNTQTNYVLHTNQGSFTIYVPQDLNQTEKLAIQNKLANLDPGLRVSVIAPVYKEGSNNYIFVTSASELIVDNTVDFNNVSAIILDNIVLPTIGTSTSSNLDLTVAGELLFGATINWVSSNPAVLSNTGVINQGDNDVVVTLTYTILFDSEVVETKSFNITVNSISSFTGYYSVLNGLSGNAFKSALTNMIKTMGSQSGSTSQVQAIDNYNGKNYNIYTGFGAYGNREHVVPASKLRAVGAKEDDLHNLRAAVVSVNSTRSNYPFTNAATGANWKLINGAFYPGEEHVGDVARIVLYITLRNNIKITEVGSYQMFLTWHEQDPVSDFEISRNEKIFGIQKSRNPFIDHPELVNVLFS</sequence>
<evidence type="ECO:0000313" key="4">
    <source>
        <dbReference type="EMBL" id="TRY00390.1"/>
    </source>
</evidence>
<dbReference type="GO" id="GO:0004518">
    <property type="term" value="F:nuclease activity"/>
    <property type="evidence" value="ECO:0007669"/>
    <property type="project" value="UniProtKB-KW"/>
</dbReference>
<dbReference type="Gene3D" id="2.60.40.10">
    <property type="entry name" value="Immunoglobulins"/>
    <property type="match status" value="2"/>
</dbReference>
<dbReference type="InterPro" id="IPR046780">
    <property type="entry name" value="aBig_2"/>
</dbReference>
<keyword evidence="1" id="KW-0540">Nuclease</keyword>
<feature type="domain" description="Atrophied bacterial Ig" evidence="3">
    <location>
        <begin position="642"/>
        <end position="705"/>
    </location>
</feature>
<comment type="caution">
    <text evidence="4">The sequence shown here is derived from an EMBL/GenBank/DDBJ whole genome shotgun (WGS) entry which is preliminary data.</text>
</comment>
<reference evidence="4 5" key="1">
    <citation type="submission" date="2019-07" db="EMBL/GenBank/DDBJ databases">
        <title>Genome sequence of Acholeplasma laidlawii strain with increased resistance to erythromycin.</title>
        <authorList>
            <person name="Medvedeva E.S."/>
            <person name="Baranova N.B."/>
            <person name="Siniagina M.N."/>
            <person name="Mouzykantov A."/>
            <person name="Chernova O.A."/>
            <person name="Chernov V.M."/>
        </authorList>
    </citation>
    <scope>NUCLEOTIDE SEQUENCE [LARGE SCALE GENOMIC DNA]</scope>
    <source>
        <strain evidence="4 5">PG8REry</strain>
    </source>
</reference>
<dbReference type="SUPFAM" id="SSF54060">
    <property type="entry name" value="His-Me finger endonucleases"/>
    <property type="match status" value="1"/>
</dbReference>
<evidence type="ECO:0000256" key="1">
    <source>
        <dbReference type="ARBA" id="ARBA00022722"/>
    </source>
</evidence>
<dbReference type="InterPro" id="IPR007346">
    <property type="entry name" value="Endonuclease-I"/>
</dbReference>
<dbReference type="PROSITE" id="PS51257">
    <property type="entry name" value="PROKAR_LIPOPROTEIN"/>
    <property type="match status" value="1"/>
</dbReference>
<dbReference type="GO" id="GO:0016787">
    <property type="term" value="F:hydrolase activity"/>
    <property type="evidence" value="ECO:0007669"/>
    <property type="project" value="UniProtKB-KW"/>
</dbReference>
<organism evidence="4 5">
    <name type="scientific">Acholeplasma laidlawii</name>
    <dbReference type="NCBI Taxonomy" id="2148"/>
    <lineage>
        <taxon>Bacteria</taxon>
        <taxon>Bacillati</taxon>
        <taxon>Mycoplasmatota</taxon>
        <taxon>Mollicutes</taxon>
        <taxon>Acholeplasmatales</taxon>
        <taxon>Acholeplasmataceae</taxon>
        <taxon>Acholeplasma</taxon>
    </lineage>
</organism>
<dbReference type="Pfam" id="PF20578">
    <property type="entry name" value="aBig_2"/>
    <property type="match status" value="3"/>
</dbReference>
<proteinExistence type="predicted"/>
<evidence type="ECO:0000313" key="5">
    <source>
        <dbReference type="Proteomes" id="UP000315938"/>
    </source>
</evidence>